<keyword evidence="2" id="KW-1185">Reference proteome</keyword>
<dbReference type="EMBL" id="JAKCXM010002240">
    <property type="protein sequence ID" value="KAJ0390347.1"/>
    <property type="molecule type" value="Genomic_DNA"/>
</dbReference>
<proteinExistence type="predicted"/>
<accession>A0AAD5Q4G6</accession>
<gene>
    <name evidence="1" type="ORF">P43SY_010230</name>
</gene>
<evidence type="ECO:0000313" key="1">
    <source>
        <dbReference type="EMBL" id="KAJ0390347.1"/>
    </source>
</evidence>
<sequence>MHAAHGRPPGEIHRDLRGLGKLCDLAGLMLQRRQTALLARRYLLLLLLLLGDDEVELWRDVHLGRTMDGAVSRASSGRVEDMERRVNSVPSRAMTPCDRATKDVEDRETWPPCAGWTDADVGDDGVCVFDELAGSCVMRDRLAGCVRKKLWRMESVLASRAGRPEVEAYSERKGRWAPMSLLDSPCT</sequence>
<organism evidence="1 2">
    <name type="scientific">Pythium insidiosum</name>
    <name type="common">Pythiosis disease agent</name>
    <dbReference type="NCBI Taxonomy" id="114742"/>
    <lineage>
        <taxon>Eukaryota</taxon>
        <taxon>Sar</taxon>
        <taxon>Stramenopiles</taxon>
        <taxon>Oomycota</taxon>
        <taxon>Peronosporomycetes</taxon>
        <taxon>Pythiales</taxon>
        <taxon>Pythiaceae</taxon>
        <taxon>Pythium</taxon>
    </lineage>
</organism>
<comment type="caution">
    <text evidence="1">The sequence shown here is derived from an EMBL/GenBank/DDBJ whole genome shotgun (WGS) entry which is preliminary data.</text>
</comment>
<dbReference type="Proteomes" id="UP001209570">
    <property type="component" value="Unassembled WGS sequence"/>
</dbReference>
<name>A0AAD5Q4G6_PYTIN</name>
<reference evidence="1" key="1">
    <citation type="submission" date="2021-12" db="EMBL/GenBank/DDBJ databases">
        <title>Prjna785345.</title>
        <authorList>
            <person name="Rujirawat T."/>
            <person name="Krajaejun T."/>
        </authorList>
    </citation>
    <scope>NUCLEOTIDE SEQUENCE</scope>
    <source>
        <strain evidence="1">Pi057C3</strain>
    </source>
</reference>
<dbReference type="AlphaFoldDB" id="A0AAD5Q4G6"/>
<protein>
    <submittedName>
        <fullName evidence="1">Uncharacterized protein</fullName>
    </submittedName>
</protein>
<evidence type="ECO:0000313" key="2">
    <source>
        <dbReference type="Proteomes" id="UP001209570"/>
    </source>
</evidence>